<reference evidence="1 2" key="1">
    <citation type="submission" date="2016-04" db="EMBL/GenBank/DDBJ databases">
        <title>The genome of Intoshia linei affirms orthonectids as highly simplified spiralians.</title>
        <authorList>
            <person name="Mikhailov K.V."/>
            <person name="Slusarev G.S."/>
            <person name="Nikitin M.A."/>
            <person name="Logacheva M.D."/>
            <person name="Penin A."/>
            <person name="Aleoshin V."/>
            <person name="Panchin Y.V."/>
        </authorList>
    </citation>
    <scope>NUCLEOTIDE SEQUENCE [LARGE SCALE GENOMIC DNA]</scope>
    <source>
        <strain evidence="1">Intl2013</strain>
        <tissue evidence="1">Whole animal</tissue>
    </source>
</reference>
<protein>
    <submittedName>
        <fullName evidence="1">Uncharacterized protein</fullName>
    </submittedName>
</protein>
<comment type="caution">
    <text evidence="1">The sequence shown here is derived from an EMBL/GenBank/DDBJ whole genome shotgun (WGS) entry which is preliminary data.</text>
</comment>
<evidence type="ECO:0000313" key="2">
    <source>
        <dbReference type="Proteomes" id="UP000078046"/>
    </source>
</evidence>
<dbReference type="Proteomes" id="UP000078046">
    <property type="component" value="Unassembled WGS sequence"/>
</dbReference>
<dbReference type="EMBL" id="LWCA01001092">
    <property type="protein sequence ID" value="OAF65941.1"/>
    <property type="molecule type" value="Genomic_DNA"/>
</dbReference>
<evidence type="ECO:0000313" key="1">
    <source>
        <dbReference type="EMBL" id="OAF65941.1"/>
    </source>
</evidence>
<accession>A0A177AX10</accession>
<organism evidence="1 2">
    <name type="scientific">Intoshia linei</name>
    <dbReference type="NCBI Taxonomy" id="1819745"/>
    <lineage>
        <taxon>Eukaryota</taxon>
        <taxon>Metazoa</taxon>
        <taxon>Spiralia</taxon>
        <taxon>Lophotrochozoa</taxon>
        <taxon>Mesozoa</taxon>
        <taxon>Orthonectida</taxon>
        <taxon>Rhopaluridae</taxon>
        <taxon>Intoshia</taxon>
    </lineage>
</organism>
<dbReference type="AlphaFoldDB" id="A0A177AX10"/>
<keyword evidence="2" id="KW-1185">Reference proteome</keyword>
<gene>
    <name evidence="1" type="ORF">A3Q56_06344</name>
</gene>
<name>A0A177AX10_9BILA</name>
<sequence length="69" mass="8012">MPCLVPPVQWLHQTKITKNNINVNVFKKSNKHLYKISVDTLEHTLKKYASIFSDKPSKCSFVQHNTTKN</sequence>
<proteinExistence type="predicted"/>